<evidence type="ECO:0000259" key="3">
    <source>
        <dbReference type="Pfam" id="PF18962"/>
    </source>
</evidence>
<dbReference type="InterPro" id="IPR032675">
    <property type="entry name" value="LRR_dom_sf"/>
</dbReference>
<feature type="chain" id="PRO_5008532557" description="Secretion system C-terminal sorting domain-containing protein" evidence="2">
    <location>
        <begin position="20"/>
        <end position="611"/>
    </location>
</feature>
<dbReference type="InterPro" id="IPR026906">
    <property type="entry name" value="LRR_5"/>
</dbReference>
<dbReference type="NCBIfam" id="TIGR04183">
    <property type="entry name" value="Por_Secre_tail"/>
    <property type="match status" value="1"/>
</dbReference>
<gene>
    <name evidence="4" type="ORF">AXE80_03590</name>
</gene>
<feature type="domain" description="Secretion system C-terminal sorting" evidence="3">
    <location>
        <begin position="545"/>
        <end position="608"/>
    </location>
</feature>
<name>A0A1B1Y3U6_9FLAO</name>
<organism evidence="4 5">
    <name type="scientific">Wenyingzhuangia fucanilytica</name>
    <dbReference type="NCBI Taxonomy" id="1790137"/>
    <lineage>
        <taxon>Bacteria</taxon>
        <taxon>Pseudomonadati</taxon>
        <taxon>Bacteroidota</taxon>
        <taxon>Flavobacteriia</taxon>
        <taxon>Flavobacteriales</taxon>
        <taxon>Flavobacteriaceae</taxon>
        <taxon>Wenyingzhuangia</taxon>
    </lineage>
</organism>
<dbReference type="InterPro" id="IPR026444">
    <property type="entry name" value="Secre_tail"/>
</dbReference>
<dbReference type="Gene3D" id="3.40.50.12480">
    <property type="match status" value="2"/>
</dbReference>
<feature type="signal peptide" evidence="2">
    <location>
        <begin position="1"/>
        <end position="19"/>
    </location>
</feature>
<dbReference type="Proteomes" id="UP000092967">
    <property type="component" value="Chromosome"/>
</dbReference>
<dbReference type="KEGG" id="wfu:AXE80_03590"/>
<keyword evidence="1 2" id="KW-0732">Signal</keyword>
<accession>A0A1B1Y3U6</accession>
<dbReference type="Gene3D" id="3.80.10.10">
    <property type="entry name" value="Ribonuclease Inhibitor"/>
    <property type="match status" value="2"/>
</dbReference>
<dbReference type="Pfam" id="PF18962">
    <property type="entry name" value="Por_Secre_tail"/>
    <property type="match status" value="1"/>
</dbReference>
<dbReference type="PANTHER" id="PTHR45661">
    <property type="entry name" value="SURFACE ANTIGEN"/>
    <property type="match status" value="1"/>
</dbReference>
<evidence type="ECO:0000256" key="1">
    <source>
        <dbReference type="ARBA" id="ARBA00022729"/>
    </source>
</evidence>
<dbReference type="STRING" id="1790137.AXE80_03590"/>
<keyword evidence="5" id="KW-1185">Reference proteome</keyword>
<protein>
    <recommendedName>
        <fullName evidence="3">Secretion system C-terminal sorting domain-containing protein</fullName>
    </recommendedName>
</protein>
<dbReference type="AlphaFoldDB" id="A0A1B1Y3U6"/>
<evidence type="ECO:0000313" key="5">
    <source>
        <dbReference type="Proteomes" id="UP000092967"/>
    </source>
</evidence>
<sequence>MKKTIQLLMALFAFTYASAQTFIDNVDANNNIQYTVTTGLNVEVTGFQDASIDFVANITIPATVSDGTDTYNVVAVADHAFSTFTDESKGGLSSNANNAGLVTVSLPSSVVSIGIRAFHGQRDLTTINLANVVTIDNNAFQVCDKMTNVDLSSLTTLGAYAFDKCHGFTGEFVAPSLVTIGDGAIYTSQSGGRDSFSSINIPSSVTSIGSLFLGKITSLTDVQVNWADPADVMVNGANFFRDLDIDGGAITLYVPVGTKALYEAAEPWGANSTTAGQYFNHANIVEGSLPTIVSGSTFADGDYNYEVTSLSPREVKVTGTSNAALATIVIPASVTAESNSYSVTAIDAAAFESNTVITSVSLPSSVVSLGATAFKAASSLTTINLENVVTIGDAAFHSCGDLSSTGVLTNATTFEGGYNFYKCSSLTELSAPVATGYGNGFLRESGIVSFSIPSTVTSIGNQLFRKAFSLTTVELNWADPATGVFTDQTNTFGSLTEGNITLYVPSGTVAAYESTAPWNEITNITDASLSAEDIKAGTLDIQVSSDAVTVNSSSTFTNANITIYDITGRVLANQVINGASASVNISNLATGIYIVKVTEGNAKLVKRFAKQ</sequence>
<reference evidence="4 5" key="1">
    <citation type="submission" date="2016-02" db="EMBL/GenBank/DDBJ databases">
        <authorList>
            <person name="Wen L."/>
            <person name="He K."/>
            <person name="Yang H."/>
        </authorList>
    </citation>
    <scope>NUCLEOTIDE SEQUENCE [LARGE SCALE GENOMIC DNA]</scope>
    <source>
        <strain evidence="4 5">CZ1127</strain>
    </source>
</reference>
<proteinExistence type="predicted"/>
<evidence type="ECO:0000313" key="4">
    <source>
        <dbReference type="EMBL" id="ANW95417.1"/>
    </source>
</evidence>
<dbReference type="EMBL" id="CP014224">
    <property type="protein sequence ID" value="ANW95417.1"/>
    <property type="molecule type" value="Genomic_DNA"/>
</dbReference>
<dbReference type="RefSeq" id="WP_068824518.1">
    <property type="nucleotide sequence ID" value="NZ_CP014224.1"/>
</dbReference>
<dbReference type="Pfam" id="PF13306">
    <property type="entry name" value="LRR_5"/>
    <property type="match status" value="2"/>
</dbReference>
<dbReference type="PANTHER" id="PTHR45661:SF3">
    <property type="entry name" value="IG-LIKE DOMAIN-CONTAINING PROTEIN"/>
    <property type="match status" value="1"/>
</dbReference>
<dbReference type="InterPro" id="IPR053139">
    <property type="entry name" value="Surface_bspA-like"/>
</dbReference>
<evidence type="ECO:0000256" key="2">
    <source>
        <dbReference type="SAM" id="SignalP"/>
    </source>
</evidence>